<dbReference type="PANTHER" id="PTHR45847:SF6">
    <property type="entry name" value="FATTY ACID AMIDE HYDROLASE"/>
    <property type="match status" value="1"/>
</dbReference>
<name>A0AAE0XX84_9GAST</name>
<dbReference type="GO" id="GO:0009062">
    <property type="term" value="P:fatty acid catabolic process"/>
    <property type="evidence" value="ECO:0007669"/>
    <property type="project" value="TreeGrafter"/>
</dbReference>
<dbReference type="Pfam" id="PF01425">
    <property type="entry name" value="Amidase"/>
    <property type="match status" value="1"/>
</dbReference>
<dbReference type="Gene3D" id="3.90.1300.10">
    <property type="entry name" value="Amidase signature (AS) domain"/>
    <property type="match status" value="1"/>
</dbReference>
<feature type="transmembrane region" description="Helical" evidence="3">
    <location>
        <begin position="15"/>
        <end position="37"/>
    </location>
</feature>
<feature type="compositionally biased region" description="Basic and acidic residues" evidence="2">
    <location>
        <begin position="771"/>
        <end position="790"/>
    </location>
</feature>
<keyword evidence="6" id="KW-1185">Reference proteome</keyword>
<feature type="domain" description="Amidase" evidence="4">
    <location>
        <begin position="127"/>
        <end position="601"/>
    </location>
</feature>
<dbReference type="EMBL" id="JAWDGP010007363">
    <property type="protein sequence ID" value="KAK3723340.1"/>
    <property type="molecule type" value="Genomic_DNA"/>
</dbReference>
<organism evidence="5 6">
    <name type="scientific">Elysia crispata</name>
    <name type="common">lettuce slug</name>
    <dbReference type="NCBI Taxonomy" id="231223"/>
    <lineage>
        <taxon>Eukaryota</taxon>
        <taxon>Metazoa</taxon>
        <taxon>Spiralia</taxon>
        <taxon>Lophotrochozoa</taxon>
        <taxon>Mollusca</taxon>
        <taxon>Gastropoda</taxon>
        <taxon>Heterobranchia</taxon>
        <taxon>Euthyneura</taxon>
        <taxon>Panpulmonata</taxon>
        <taxon>Sacoglossa</taxon>
        <taxon>Placobranchoidea</taxon>
        <taxon>Plakobranchidae</taxon>
        <taxon>Elysia</taxon>
    </lineage>
</organism>
<feature type="coiled-coil region" evidence="1">
    <location>
        <begin position="67"/>
        <end position="94"/>
    </location>
</feature>
<keyword evidence="3" id="KW-0472">Membrane</keyword>
<dbReference type="GO" id="GO:0004040">
    <property type="term" value="F:amidase activity"/>
    <property type="evidence" value="ECO:0007669"/>
    <property type="project" value="TreeGrafter"/>
</dbReference>
<dbReference type="GO" id="GO:0017064">
    <property type="term" value="F:fatty acid amide hydrolase activity"/>
    <property type="evidence" value="ECO:0007669"/>
    <property type="project" value="TreeGrafter"/>
</dbReference>
<evidence type="ECO:0000313" key="6">
    <source>
        <dbReference type="Proteomes" id="UP001283361"/>
    </source>
</evidence>
<dbReference type="InterPro" id="IPR023631">
    <property type="entry name" value="Amidase_dom"/>
</dbReference>
<dbReference type="AlphaFoldDB" id="A0AAE0XX84"/>
<evidence type="ECO:0000259" key="4">
    <source>
        <dbReference type="Pfam" id="PF01425"/>
    </source>
</evidence>
<evidence type="ECO:0000256" key="2">
    <source>
        <dbReference type="SAM" id="MobiDB-lite"/>
    </source>
</evidence>
<dbReference type="InterPro" id="IPR052096">
    <property type="entry name" value="Endocannabinoid_amidase"/>
</dbReference>
<dbReference type="Proteomes" id="UP001283361">
    <property type="component" value="Unassembled WGS sequence"/>
</dbReference>
<keyword evidence="3" id="KW-0812">Transmembrane</keyword>
<gene>
    <name evidence="5" type="ORF">RRG08_059130</name>
</gene>
<feature type="compositionally biased region" description="Basic residues" evidence="2">
    <location>
        <begin position="692"/>
        <end position="701"/>
    </location>
</feature>
<proteinExistence type="predicted"/>
<keyword evidence="3" id="KW-1133">Transmembrane helix</keyword>
<feature type="transmembrane region" description="Helical" evidence="3">
    <location>
        <begin position="44"/>
        <end position="64"/>
    </location>
</feature>
<protein>
    <recommendedName>
        <fullName evidence="4">Amidase domain-containing protein</fullName>
    </recommendedName>
</protein>
<feature type="compositionally biased region" description="Low complexity" evidence="2">
    <location>
        <begin position="644"/>
        <end position="677"/>
    </location>
</feature>
<dbReference type="InterPro" id="IPR036928">
    <property type="entry name" value="AS_sf"/>
</dbReference>
<evidence type="ECO:0000256" key="3">
    <source>
        <dbReference type="SAM" id="Phobius"/>
    </source>
</evidence>
<sequence length="802" mass="88519">MDLRDLLTNVDVDHAYSWLYIFSHYFYNVMPFIVFLPERFYNKTLATVGVITICHICLNLKNFLTNKKKIADRKERLSLNLNELKEALKDVKENDKNNVSLTDLSFDDLCVKLQDAALDQDMLLVAFRKKAVANKKFNFVAEYIMSSTLMSASSTNIKERGNQALNGIPVSICEAYEMSEKDTTLGLGEYVGTSAKTDAVIVKILKAAGAVPFIRTNSVQALPFCLGLQSSNPIFKRTLNPLSANRSVGGGSCGEACALALHVSTLGVGADLAGGARIPAHFCGVAALRPTPQRLSSQGLLQGQKEVPACVSPMSREVSALVAFMRAVGESRQTDIDPRLPQMPFDENEFSSSKSLRIGYYTDDLCTRTTPPVHRAIFEAKKHLEQNGHKLVQFEPPDLKHMLTNLLYPATMGSNRVLLQLLSQDVVGESTRDFYYTARISSPLRWILAWWMHAQSPMEEAIEGSSLPVTMTDWWQLMKEIQEFRQNFHLRWKNARLDALLCPVFHCAAVKRVNEQRFLACLTHVGLFSLLSYPAGTVSITNVRASDLPQFHRDRFRAVTALETLMTQDQVGGEASGDESAVGLPVGVQVAALPFHEETVLRLMTELELIPKQGPTVLEDSGSSLISDPNLTKPEVHHRSVVAGSSDGSISQSQPSEGSGSHDQGGSSDSGTAGASLGRRDETPAAEDNSVLKKKGSKTVRIRTVSDLTLDSDAGEEEPSIQQASDDRAFTTPAKKEVRKGLANNGRQIQFQPAAQALDRPKPQRHASFPETERNSRESEKRRDASKRDKEEVLLDVEIIEL</sequence>
<comment type="caution">
    <text evidence="5">The sequence shown here is derived from an EMBL/GenBank/DDBJ whole genome shotgun (WGS) entry which is preliminary data.</text>
</comment>
<evidence type="ECO:0000256" key="1">
    <source>
        <dbReference type="SAM" id="Coils"/>
    </source>
</evidence>
<accession>A0AAE0XX84</accession>
<feature type="compositionally biased region" description="Basic and acidic residues" evidence="2">
    <location>
        <begin position="725"/>
        <end position="740"/>
    </location>
</feature>
<keyword evidence="1" id="KW-0175">Coiled coil</keyword>
<dbReference type="PANTHER" id="PTHR45847">
    <property type="entry name" value="FATTY ACID AMIDE HYDROLASE"/>
    <property type="match status" value="1"/>
</dbReference>
<feature type="region of interest" description="Disordered" evidence="2">
    <location>
        <begin position="640"/>
        <end position="790"/>
    </location>
</feature>
<reference evidence="5" key="1">
    <citation type="journal article" date="2023" name="G3 (Bethesda)">
        <title>A reference genome for the long-term kleptoplast-retaining sea slug Elysia crispata morphotype clarki.</title>
        <authorList>
            <person name="Eastman K.E."/>
            <person name="Pendleton A.L."/>
            <person name="Shaikh M.A."/>
            <person name="Suttiyut T."/>
            <person name="Ogas R."/>
            <person name="Tomko P."/>
            <person name="Gavelis G."/>
            <person name="Widhalm J.R."/>
            <person name="Wisecaver J.H."/>
        </authorList>
    </citation>
    <scope>NUCLEOTIDE SEQUENCE</scope>
    <source>
        <strain evidence="5">ECLA1</strain>
    </source>
</reference>
<evidence type="ECO:0000313" key="5">
    <source>
        <dbReference type="EMBL" id="KAK3723340.1"/>
    </source>
</evidence>
<dbReference type="SUPFAM" id="SSF75304">
    <property type="entry name" value="Amidase signature (AS) enzymes"/>
    <property type="match status" value="1"/>
</dbReference>